<dbReference type="EMBL" id="AP026800">
    <property type="protein sequence ID" value="BDR54825.1"/>
    <property type="molecule type" value="Genomic_DNA"/>
</dbReference>
<dbReference type="Pfam" id="PF02899">
    <property type="entry name" value="Phage_int_SAM_1"/>
    <property type="match status" value="1"/>
</dbReference>
<evidence type="ECO:0000256" key="1">
    <source>
        <dbReference type="ARBA" id="ARBA00004496"/>
    </source>
</evidence>
<keyword evidence="4 9" id="KW-0159">Chromosome partition</keyword>
<dbReference type="CDD" id="cd00798">
    <property type="entry name" value="INT_XerDC_C"/>
    <property type="match status" value="1"/>
</dbReference>
<dbReference type="InterPro" id="IPR044068">
    <property type="entry name" value="CB"/>
</dbReference>
<dbReference type="Pfam" id="PF00589">
    <property type="entry name" value="Phage_integrase"/>
    <property type="match status" value="1"/>
</dbReference>
<feature type="domain" description="Core-binding (CB)" evidence="11">
    <location>
        <begin position="1"/>
        <end position="86"/>
    </location>
</feature>
<dbReference type="SUPFAM" id="SSF56349">
    <property type="entry name" value="DNA breaking-rejoining enzymes"/>
    <property type="match status" value="1"/>
</dbReference>
<accession>A0ABM8BDK9</accession>
<comment type="function">
    <text evidence="9">Site-specific tyrosine recombinase, which acts by catalyzing the cutting and rejoining of the recombining DNA molecules. The XerC-XerD complex is essential to convert dimers of the bacterial chromosome into monomers to permit their segregation at cell division. It also contributes to the segregational stability of plasmids.</text>
</comment>
<feature type="active site" evidence="9">
    <location>
        <position position="278"/>
    </location>
</feature>
<keyword evidence="13" id="KW-1185">Reference proteome</keyword>
<evidence type="ECO:0000313" key="12">
    <source>
        <dbReference type="EMBL" id="BDR54825.1"/>
    </source>
</evidence>
<dbReference type="NCBIfam" id="NF001399">
    <property type="entry name" value="PRK00283.1"/>
    <property type="match status" value="1"/>
</dbReference>
<evidence type="ECO:0000256" key="4">
    <source>
        <dbReference type="ARBA" id="ARBA00022829"/>
    </source>
</evidence>
<keyword evidence="8 9" id="KW-0131">Cell cycle</keyword>
<dbReference type="InterPro" id="IPR023009">
    <property type="entry name" value="Tyrosine_recombinase_XerC/XerD"/>
</dbReference>
<evidence type="ECO:0000256" key="9">
    <source>
        <dbReference type="HAMAP-Rule" id="MF_01808"/>
    </source>
</evidence>
<sequence>MRFDDELDSFCQHMSRVQGLSANTVKAYRIDVDEFLHLMELRGFTDLDAVTIETLRSWMAHEMRNHSRSTMARKTVAIRQFFAFLEDRQLLDHNPAAILATPRIPEHLPQVLSHEQAGELMKRAQDDTEQMQNVDGGECNPDVQQAQEPRIKRTVRQQAVEVRNRAMLELLYATGMRVAELTGLDLGDLTMSERTVRVMGKGSKERVVPFGLPACKAIEVWLSQGRPVLADHNNAAGSASSESALFLGLQGRRIGQRQVRQVVHELAQEADLPSISPHALRHSAATHLLDGGADLREVQEMLGHSSLRTTQRYTHVSIEQLRQRYDLAFPRA</sequence>
<keyword evidence="3 9" id="KW-0132">Cell division</keyword>
<evidence type="ECO:0000256" key="6">
    <source>
        <dbReference type="ARBA" id="ARBA00023125"/>
    </source>
</evidence>
<comment type="subunit">
    <text evidence="9">Forms a cyclic heterotetrameric complex composed of two molecules of XerC and two molecules of XerD.</text>
</comment>
<evidence type="ECO:0000256" key="2">
    <source>
        <dbReference type="ARBA" id="ARBA00022490"/>
    </source>
</evidence>
<dbReference type="InterPro" id="IPR010998">
    <property type="entry name" value="Integrase_recombinase_N"/>
</dbReference>
<feature type="active site" evidence="9">
    <location>
        <position position="177"/>
    </location>
</feature>
<evidence type="ECO:0000256" key="5">
    <source>
        <dbReference type="ARBA" id="ARBA00022908"/>
    </source>
</evidence>
<evidence type="ECO:0000259" key="11">
    <source>
        <dbReference type="PROSITE" id="PS51900"/>
    </source>
</evidence>
<keyword evidence="2 9" id="KW-0963">Cytoplasm</keyword>
<evidence type="ECO:0000256" key="7">
    <source>
        <dbReference type="ARBA" id="ARBA00023172"/>
    </source>
</evidence>
<protein>
    <recommendedName>
        <fullName evidence="9">Tyrosine recombinase XerC</fullName>
    </recommendedName>
</protein>
<dbReference type="Gene3D" id="1.10.443.10">
    <property type="entry name" value="Intergrase catalytic core"/>
    <property type="match status" value="1"/>
</dbReference>
<dbReference type="PROSITE" id="PS51898">
    <property type="entry name" value="TYR_RECOMBINASE"/>
    <property type="match status" value="1"/>
</dbReference>
<name>A0ABM8BDK9_9BIFI</name>
<gene>
    <name evidence="9 12" type="primary">xerC</name>
    <name evidence="12" type="ORF">KIMH_09360</name>
</gene>
<feature type="domain" description="Tyr recombinase" evidence="10">
    <location>
        <begin position="107"/>
        <end position="326"/>
    </location>
</feature>
<proteinExistence type="inferred from homology"/>
<dbReference type="PROSITE" id="PS51900">
    <property type="entry name" value="CB"/>
    <property type="match status" value="1"/>
</dbReference>
<reference evidence="12 13" key="1">
    <citation type="journal article" date="2023" name="Microbiol. Spectr.">
        <title>Symbiosis of Carpenter Bees with Uncharacterized Lactic Acid Bacteria Showing NAD Auxotrophy.</title>
        <authorList>
            <person name="Kawasaki S."/>
            <person name="Ozawa K."/>
            <person name="Mori T."/>
            <person name="Yamamoto A."/>
            <person name="Ito M."/>
            <person name="Ohkuma M."/>
            <person name="Sakamoto M."/>
            <person name="Matsutani M."/>
        </authorList>
    </citation>
    <scope>NUCLEOTIDE SEQUENCE [LARGE SCALE GENOMIC DNA]</scope>
    <source>
        <strain evidence="12 13">KimH</strain>
    </source>
</reference>
<dbReference type="HAMAP" id="MF_01808">
    <property type="entry name" value="Recomb_XerC_XerD"/>
    <property type="match status" value="1"/>
</dbReference>
<keyword evidence="6 9" id="KW-0238">DNA-binding</keyword>
<evidence type="ECO:0000259" key="10">
    <source>
        <dbReference type="PROSITE" id="PS51898"/>
    </source>
</evidence>
<keyword evidence="5 9" id="KW-0229">DNA integration</keyword>
<feature type="active site" description="O-(3'-phospho-DNA)-tyrosine intermediate" evidence="9">
    <location>
        <position position="313"/>
    </location>
</feature>
<dbReference type="InterPro" id="IPR013762">
    <property type="entry name" value="Integrase-like_cat_sf"/>
</dbReference>
<feature type="active site" evidence="9">
    <location>
        <position position="304"/>
    </location>
</feature>
<dbReference type="RefSeq" id="WP_317642335.1">
    <property type="nucleotide sequence ID" value="NZ_AP026800.1"/>
</dbReference>
<evidence type="ECO:0000256" key="3">
    <source>
        <dbReference type="ARBA" id="ARBA00022618"/>
    </source>
</evidence>
<dbReference type="InterPro" id="IPR050090">
    <property type="entry name" value="Tyrosine_recombinase_XerCD"/>
</dbReference>
<organism evidence="12 13">
    <name type="scientific">Bombiscardovia apis</name>
    <dbReference type="NCBI Taxonomy" id="2932182"/>
    <lineage>
        <taxon>Bacteria</taxon>
        <taxon>Bacillati</taxon>
        <taxon>Actinomycetota</taxon>
        <taxon>Actinomycetes</taxon>
        <taxon>Bifidobacteriales</taxon>
        <taxon>Bifidobacteriaceae</taxon>
        <taxon>Bombiscardovia</taxon>
    </lineage>
</organism>
<evidence type="ECO:0000313" key="13">
    <source>
        <dbReference type="Proteomes" id="UP001321748"/>
    </source>
</evidence>
<dbReference type="InterPro" id="IPR004107">
    <property type="entry name" value="Integrase_SAM-like_N"/>
</dbReference>
<dbReference type="Proteomes" id="UP001321748">
    <property type="component" value="Chromosome"/>
</dbReference>
<comment type="similarity">
    <text evidence="9">Belongs to the 'phage' integrase family. XerC subfamily.</text>
</comment>
<dbReference type="PANTHER" id="PTHR30349:SF77">
    <property type="entry name" value="TYROSINE RECOMBINASE XERC"/>
    <property type="match status" value="1"/>
</dbReference>
<evidence type="ECO:0000256" key="8">
    <source>
        <dbReference type="ARBA" id="ARBA00023306"/>
    </source>
</evidence>
<keyword evidence="7 9" id="KW-0233">DNA recombination</keyword>
<feature type="active site" evidence="9">
    <location>
        <position position="201"/>
    </location>
</feature>
<dbReference type="InterPro" id="IPR011010">
    <property type="entry name" value="DNA_brk_join_enz"/>
</dbReference>
<dbReference type="Gene3D" id="1.10.150.130">
    <property type="match status" value="1"/>
</dbReference>
<dbReference type="InterPro" id="IPR002104">
    <property type="entry name" value="Integrase_catalytic"/>
</dbReference>
<dbReference type="PANTHER" id="PTHR30349">
    <property type="entry name" value="PHAGE INTEGRASE-RELATED"/>
    <property type="match status" value="1"/>
</dbReference>
<comment type="subcellular location">
    <subcellularLocation>
        <location evidence="1 9">Cytoplasm</location>
    </subcellularLocation>
</comment>
<feature type="active site" evidence="9">
    <location>
        <position position="281"/>
    </location>
</feature>